<dbReference type="SMART" id="SM00062">
    <property type="entry name" value="PBPb"/>
    <property type="match status" value="1"/>
</dbReference>
<evidence type="ECO:0000259" key="3">
    <source>
        <dbReference type="SMART" id="SM00062"/>
    </source>
</evidence>
<gene>
    <name evidence="4" type="ORF">RBR11_01290</name>
</gene>
<keyword evidence="5" id="KW-1185">Reference proteome</keyword>
<feature type="signal peptide" evidence="2">
    <location>
        <begin position="1"/>
        <end position="25"/>
    </location>
</feature>
<dbReference type="SUPFAM" id="SSF53850">
    <property type="entry name" value="Periplasmic binding protein-like II"/>
    <property type="match status" value="1"/>
</dbReference>
<reference evidence="4 5" key="1">
    <citation type="submission" date="2023-08" db="EMBL/GenBank/DDBJ databases">
        <title>Microbacterium sp. nov., isolated from a waste landfill.</title>
        <authorList>
            <person name="Wen W."/>
        </authorList>
    </citation>
    <scope>NUCLEOTIDE SEQUENCE [LARGE SCALE GENOMIC DNA]</scope>
    <source>
        <strain evidence="4 5">ASV81</strain>
    </source>
</reference>
<dbReference type="Proteomes" id="UP001230289">
    <property type="component" value="Unassembled WGS sequence"/>
</dbReference>
<keyword evidence="1 2" id="KW-0732">Signal</keyword>
<comment type="caution">
    <text evidence="4">The sequence shown here is derived from an EMBL/GenBank/DDBJ whole genome shotgun (WGS) entry which is preliminary data.</text>
</comment>
<dbReference type="PANTHER" id="PTHR35936:SF19">
    <property type="entry name" value="AMINO-ACID-BINDING PROTEIN YXEM-RELATED"/>
    <property type="match status" value="1"/>
</dbReference>
<name>A0ABU0XBS7_9MICO</name>
<dbReference type="PANTHER" id="PTHR35936">
    <property type="entry name" value="MEMBRANE-BOUND LYTIC MUREIN TRANSGLYCOSYLASE F"/>
    <property type="match status" value="1"/>
</dbReference>
<dbReference type="Pfam" id="PF00497">
    <property type="entry name" value="SBP_bac_3"/>
    <property type="match status" value="1"/>
</dbReference>
<feature type="domain" description="Solute-binding protein family 3/N-terminal" evidence="3">
    <location>
        <begin position="64"/>
        <end position="298"/>
    </location>
</feature>
<organism evidence="4 5">
    <name type="scientific">Microbacterium capsulatum</name>
    <dbReference type="NCBI Taxonomy" id="3041921"/>
    <lineage>
        <taxon>Bacteria</taxon>
        <taxon>Bacillati</taxon>
        <taxon>Actinomycetota</taxon>
        <taxon>Actinomycetes</taxon>
        <taxon>Micrococcales</taxon>
        <taxon>Microbacteriaceae</taxon>
        <taxon>Microbacterium</taxon>
    </lineage>
</organism>
<accession>A0ABU0XBS7</accession>
<dbReference type="EMBL" id="JAVFCB010000001">
    <property type="protein sequence ID" value="MDQ4212547.1"/>
    <property type="molecule type" value="Genomic_DNA"/>
</dbReference>
<evidence type="ECO:0000313" key="5">
    <source>
        <dbReference type="Proteomes" id="UP001230289"/>
    </source>
</evidence>
<evidence type="ECO:0000256" key="1">
    <source>
        <dbReference type="ARBA" id="ARBA00022729"/>
    </source>
</evidence>
<sequence length="311" mass="31865">MKLAAIGASVIAVSLALTGCGGSSAGSAAADAGSSSGGAVKIGDITVTKDAKIAAMLPKKYQEGLRFATSAPYAPWETLDSNNKLVGLDIDTGQAMAAVLGVPYSITSLSFDGLIPAVQAGKYDVITSSMSDSKAREEMINSVNYSEQGNALLVQAGNPQHITGMDDLCGHIVARQTGDVFGALIDKLQGPCQAAGKRPVEVKTYPSTSAALLALKSGEAQVQIGGADIAKPLIAANPGALQLITAPASLPFGWSPQVGGAQTLKSETELAKALAAAAQKLIDDGTFKKLFDKYEMGDHLMPKVTVNEPMS</sequence>
<protein>
    <submittedName>
        <fullName evidence="4">Transporter substrate-binding domain-containing protein</fullName>
    </submittedName>
</protein>
<feature type="chain" id="PRO_5047218416" evidence="2">
    <location>
        <begin position="26"/>
        <end position="311"/>
    </location>
</feature>
<dbReference type="InterPro" id="IPR001638">
    <property type="entry name" value="Solute-binding_3/MltF_N"/>
</dbReference>
<evidence type="ECO:0000313" key="4">
    <source>
        <dbReference type="EMBL" id="MDQ4212547.1"/>
    </source>
</evidence>
<dbReference type="Gene3D" id="3.40.190.10">
    <property type="entry name" value="Periplasmic binding protein-like II"/>
    <property type="match status" value="2"/>
</dbReference>
<evidence type="ECO:0000256" key="2">
    <source>
        <dbReference type="SAM" id="SignalP"/>
    </source>
</evidence>
<proteinExistence type="predicted"/>
<dbReference type="PROSITE" id="PS51257">
    <property type="entry name" value="PROKAR_LIPOPROTEIN"/>
    <property type="match status" value="1"/>
</dbReference>